<dbReference type="EMBL" id="ADMH02001125">
    <property type="protein sequence ID" value="ETN64034.1"/>
    <property type="molecule type" value="Genomic_DNA"/>
</dbReference>
<evidence type="ECO:0000313" key="4">
    <source>
        <dbReference type="Proteomes" id="UP000000673"/>
    </source>
</evidence>
<dbReference type="HOGENOM" id="CLU_444257_0_0_1"/>
<dbReference type="EnsemblMetazoa" id="ADAC004234-RA">
    <property type="protein sequence ID" value="ADAC004234-PA"/>
    <property type="gene ID" value="ADAC004234"/>
</dbReference>
<keyword evidence="4" id="KW-1185">Reference proteome</keyword>
<organism evidence="2">
    <name type="scientific">Anopheles darlingi</name>
    <name type="common">Mosquito</name>
    <dbReference type="NCBI Taxonomy" id="43151"/>
    <lineage>
        <taxon>Eukaryota</taxon>
        <taxon>Metazoa</taxon>
        <taxon>Ecdysozoa</taxon>
        <taxon>Arthropoda</taxon>
        <taxon>Hexapoda</taxon>
        <taxon>Insecta</taxon>
        <taxon>Pterygota</taxon>
        <taxon>Neoptera</taxon>
        <taxon>Endopterygota</taxon>
        <taxon>Diptera</taxon>
        <taxon>Nematocera</taxon>
        <taxon>Culicoidea</taxon>
        <taxon>Culicidae</taxon>
        <taxon>Anophelinae</taxon>
        <taxon>Anopheles</taxon>
    </lineage>
</organism>
<reference evidence="2" key="3">
    <citation type="journal article" date="2013" name="Nucleic Acids Res.">
        <title>The genome of Anopheles darlingi, the main neotropical malaria vector.</title>
        <authorList>
            <person name="Marinotti O."/>
            <person name="Cerqueira G.C."/>
            <person name="de Almeida L.G."/>
            <person name="Ferro M.I."/>
            <person name="Loreto E.L."/>
            <person name="Zaha A."/>
            <person name="Teixeira S.M."/>
            <person name="Wespiser A.R."/>
            <person name="Almeida E Silva A."/>
            <person name="Schlindwein A.D."/>
            <person name="Pacheco A.C."/>
            <person name="Silva A.L."/>
            <person name="Graveley B.R."/>
            <person name="Walenz B.P."/>
            <person name="Lima Bde A."/>
            <person name="Ribeiro C.A."/>
            <person name="Nunes-Silva C.G."/>
            <person name="de Carvalho C.R."/>
            <person name="Soares C.M."/>
            <person name="de Menezes C.B."/>
            <person name="Matiolli C."/>
            <person name="Caffrey D."/>
            <person name="Araujo D.A."/>
            <person name="de Oliveira D.M."/>
            <person name="Golenbock D."/>
            <person name="Grisard E.C."/>
            <person name="Fantinatti-Garboggini F."/>
            <person name="de Carvalho F.M."/>
            <person name="Barcellos F.G."/>
            <person name="Prosdocimi F."/>
            <person name="May G."/>
            <person name="Azevedo Junior G.M."/>
            <person name="Guimaraes G.M."/>
            <person name="Goldman G.H."/>
            <person name="Padilha I.Q."/>
            <person name="Batista Jda S."/>
            <person name="Ferro J.A."/>
            <person name="Ribeiro J.M."/>
            <person name="Fietto J.L."/>
            <person name="Dabbas K.M."/>
            <person name="Cerdeira L."/>
            <person name="Agnez-Lima L.F."/>
            <person name="Brocchi M."/>
            <person name="de Carvalho M.O."/>
            <person name="Teixeira Mde M."/>
            <person name="Diniz Maia Mde M."/>
            <person name="Goldman M.H."/>
            <person name="Cruz Schneider M.P."/>
            <person name="Felipe M.S."/>
            <person name="Hungria M."/>
            <person name="Nicolas M.F."/>
            <person name="Pereira M."/>
            <person name="Montes M.A."/>
            <person name="Cantao M.E."/>
            <person name="Vincentz M."/>
            <person name="Rafael M.S."/>
            <person name="Silverman N."/>
            <person name="Stoco P.H."/>
            <person name="Souza R.C."/>
            <person name="Vicentini R."/>
            <person name="Gazzinelli R.T."/>
            <person name="Neves Rde O."/>
            <person name="Silva R."/>
            <person name="Astolfi-Filho S."/>
            <person name="Maciel T.E."/>
            <person name="Urmenyi T.P."/>
            <person name="Tadei W.P."/>
            <person name="Camargo E.P."/>
            <person name="de Vasconcelos A.T."/>
        </authorList>
    </citation>
    <scope>NUCLEOTIDE SEQUENCE</scope>
</reference>
<dbReference type="STRING" id="43151.W5JMP4"/>
<feature type="region of interest" description="Disordered" evidence="1">
    <location>
        <begin position="306"/>
        <end position="340"/>
    </location>
</feature>
<gene>
    <name evidence="2" type="ORF">AND_004234</name>
</gene>
<dbReference type="Proteomes" id="UP000000673">
    <property type="component" value="Unassembled WGS sequence"/>
</dbReference>
<dbReference type="VEuPathDB" id="VectorBase:ADAC004234"/>
<feature type="compositionally biased region" description="Basic and acidic residues" evidence="1">
    <location>
        <begin position="316"/>
        <end position="327"/>
    </location>
</feature>
<feature type="compositionally biased region" description="Polar residues" evidence="1">
    <location>
        <begin position="371"/>
        <end position="383"/>
    </location>
</feature>
<accession>W5JMP4</accession>
<proteinExistence type="predicted"/>
<evidence type="ECO:0000256" key="1">
    <source>
        <dbReference type="SAM" id="MobiDB-lite"/>
    </source>
</evidence>
<dbReference type="VEuPathDB" id="VectorBase:ADAR2_010087"/>
<reference evidence="2" key="2">
    <citation type="submission" date="2010-05" db="EMBL/GenBank/DDBJ databases">
        <authorList>
            <person name="Almeida L.G."/>
            <person name="Nicolas M.F."/>
            <person name="Souza R.C."/>
            <person name="Vasconcelos A.T.R."/>
        </authorList>
    </citation>
    <scope>NUCLEOTIDE SEQUENCE</scope>
</reference>
<feature type="region of interest" description="Disordered" evidence="1">
    <location>
        <begin position="371"/>
        <end position="400"/>
    </location>
</feature>
<reference evidence="3" key="4">
    <citation type="submission" date="2015-06" db="UniProtKB">
        <authorList>
            <consortium name="EnsemblMetazoa"/>
        </authorList>
    </citation>
    <scope>IDENTIFICATION</scope>
</reference>
<name>W5JMP4_ANODA</name>
<evidence type="ECO:0000313" key="2">
    <source>
        <dbReference type="EMBL" id="ETN64034.1"/>
    </source>
</evidence>
<reference evidence="2 4" key="1">
    <citation type="journal article" date="2010" name="BMC Genomics">
        <title>Combination of measures distinguishes pre-miRNAs from other stem-loops in the genome of the newly sequenced Anopheles darlingi.</title>
        <authorList>
            <person name="Mendes N.D."/>
            <person name="Freitas A.T."/>
            <person name="Vasconcelos A.T."/>
            <person name="Sagot M.F."/>
        </authorList>
    </citation>
    <scope>NUCLEOTIDE SEQUENCE</scope>
</reference>
<protein>
    <submittedName>
        <fullName evidence="2 3">Uncharacterized protein</fullName>
    </submittedName>
</protein>
<sequence>MGDTDDSGQSPLWHEFDQFLAYIEVNPGHRPLALEPGVGGASSTDAMDVLEVRSVDWETAQNVDEIQAGLLASQDMMNEPMDCENGGVFDSWDNFSDALLETTLNAPPTQSAKAGYANDFQESIAVTTEMETSVVEKPTIKEIATNGGTVSVLNNDGKRKRKRAVDKSSIKLLIKLASSIADLQPTDDTFDEKRDSQKKLKSNAVEEVEHYFSKPLGDDSAGDSKLHSDNTLVAFTVSDFDAICKLAITHAALEDRTVRPLPRVKLKPQPAPVCNSDSKPAARYHIVELYRGMPKSSKNMLKAQGLQPAPPIQKRKQTEKDSVEVVQRKRKKPDIPMPLHAASNRKNRVTSAVPMIPRIAGQHMNTRASNMDAMPSTSGTTGSAEAELPKQSVDGRRHPNVPSKYRCGTCHKIYLGKRMQRHQFTNPTHRTVAQMEDEISKSIQEDNVQPSISTELTPTGKDKGQQTGRLNQLIQIVSAEPEPNRTRLMQEFWQQMRDLTPNLTDVAMTEADPKVFAQDLGNPNIGQIEQPKTLHQNVQHMMQFDQDNSAPGGPVMGGGLVRPNVPRAVNAAPLGRMDTPAALPNVSILDELLATSGIQLLDDLSVLELDQHDLF</sequence>
<dbReference type="AlphaFoldDB" id="W5JMP4"/>
<evidence type="ECO:0000313" key="3">
    <source>
        <dbReference type="EnsemblMetazoa" id="ADAC004234-PA"/>
    </source>
</evidence>